<dbReference type="PANTHER" id="PTHR10622:SF10">
    <property type="entry name" value="HET DOMAIN-CONTAINING PROTEIN"/>
    <property type="match status" value="1"/>
</dbReference>
<evidence type="ECO:0000259" key="2">
    <source>
        <dbReference type="Pfam" id="PF06985"/>
    </source>
</evidence>
<accession>S3CJW6</accession>
<sequence length="717" mass="82258">MRLLNVETMALEMFQGEDTMPPYTILSHCWGEEEVSLQDFQRGNYHHLKGFQKIESCCRRTKLEHFKYTWIDTCCINKDSSAELSEAINSMFLWYERAVVCYVYLEDVTWDWTDDTWFDESGEEVDVDMPSGSADRKDMTRTAPKTQGTTPMRSRSTVLFHGVDLVREQTHERQGKTLITDKYPNDCQILQVLPPNEYHSLQRIQALSCRPDSPNTIQFRSSRWFTRGWTLQELIAPEHVIFFDHTWSEIGSKIALSNLIFAITGIDKLVLCHSFLQHSIDYEDRKPLQETLRKFSVATRMYWASRRSTSRMEDIAYCLLGIFDINMPLMYGEGSRAFYRLQLEIMQEEPDPSILLFRGGFWLSGGGISWLAQDHPDILAPSPAVFSPGYSEPRYSKDIATKKNAKLSLDPSKTSISIEAMTIGLKWLVGPFSRGNYTAPTDTSSSTRIASFCGQLHYNARRGYYHSNDAPVVILTMTRGEALGLLLQPKYPNQTPTSSWIRGCGHTFRFQYDVGNCHELKTRQFTIQLRKPAPPPWRITMLRSAFRESYTLLTMLHADYHEPIVKKSYNPQLIEDFFLPDQSRINIFIFSSKNPDAHAPFAVATFPETGRIKCVALPSNPPTEAPTSEYMLYLLELVRNTQGNIGSSTLHTNTREVRISASTRPSSESWGLLIVTMEREGSQTHEYPAIKYDANDLPCWDKLAEQYWKTILDSSCI</sequence>
<proteinExistence type="predicted"/>
<dbReference type="Pfam" id="PF06985">
    <property type="entry name" value="HET"/>
    <property type="match status" value="1"/>
</dbReference>
<evidence type="ECO:0000313" key="4">
    <source>
        <dbReference type="Proteomes" id="UP000016923"/>
    </source>
</evidence>
<reference evidence="3 4" key="1">
    <citation type="journal article" date="2013" name="BMC Genomics">
        <title>The genome and transcriptome of the pine saprophyte Ophiostoma piceae, and a comparison with the bark beetle-associated pine pathogen Grosmannia clavigera.</title>
        <authorList>
            <person name="Haridas S."/>
            <person name="Wang Y."/>
            <person name="Lim L."/>
            <person name="Massoumi Alamouti S."/>
            <person name="Jackman S."/>
            <person name="Docking R."/>
            <person name="Robertson G."/>
            <person name="Birol I."/>
            <person name="Bohlmann J."/>
            <person name="Breuil C."/>
        </authorList>
    </citation>
    <scope>NUCLEOTIDE SEQUENCE [LARGE SCALE GENOMIC DNA]</scope>
    <source>
        <strain evidence="3 4">UAMH 11346</strain>
    </source>
</reference>
<feature type="compositionally biased region" description="Polar residues" evidence="1">
    <location>
        <begin position="143"/>
        <end position="152"/>
    </location>
</feature>
<dbReference type="InterPro" id="IPR010730">
    <property type="entry name" value="HET"/>
</dbReference>
<evidence type="ECO:0000313" key="3">
    <source>
        <dbReference type="EMBL" id="EPE06723.1"/>
    </source>
</evidence>
<name>S3CJW6_OPHP1</name>
<dbReference type="VEuPathDB" id="FungiDB:F503_03150"/>
<dbReference type="AlphaFoldDB" id="S3CJW6"/>
<feature type="region of interest" description="Disordered" evidence="1">
    <location>
        <begin position="123"/>
        <end position="152"/>
    </location>
</feature>
<keyword evidence="4" id="KW-1185">Reference proteome</keyword>
<gene>
    <name evidence="3" type="ORF">F503_03150</name>
</gene>
<evidence type="ECO:0000256" key="1">
    <source>
        <dbReference type="SAM" id="MobiDB-lite"/>
    </source>
</evidence>
<dbReference type="eggNOG" id="KOG4177">
    <property type="taxonomic scope" value="Eukaryota"/>
</dbReference>
<dbReference type="HOGENOM" id="CLU_385467_0_0_1"/>
<feature type="domain" description="Heterokaryon incompatibility" evidence="2">
    <location>
        <begin position="23"/>
        <end position="233"/>
    </location>
</feature>
<dbReference type="Proteomes" id="UP000016923">
    <property type="component" value="Unassembled WGS sequence"/>
</dbReference>
<dbReference type="PANTHER" id="PTHR10622">
    <property type="entry name" value="HET DOMAIN-CONTAINING PROTEIN"/>
    <property type="match status" value="1"/>
</dbReference>
<dbReference type="OrthoDB" id="20872at2759"/>
<dbReference type="STRING" id="1262450.S3CJW6"/>
<dbReference type="EMBL" id="KE148152">
    <property type="protein sequence ID" value="EPE06723.1"/>
    <property type="molecule type" value="Genomic_DNA"/>
</dbReference>
<organism evidence="3 4">
    <name type="scientific">Ophiostoma piceae (strain UAMH 11346)</name>
    <name type="common">Sap stain fungus</name>
    <dbReference type="NCBI Taxonomy" id="1262450"/>
    <lineage>
        <taxon>Eukaryota</taxon>
        <taxon>Fungi</taxon>
        <taxon>Dikarya</taxon>
        <taxon>Ascomycota</taxon>
        <taxon>Pezizomycotina</taxon>
        <taxon>Sordariomycetes</taxon>
        <taxon>Sordariomycetidae</taxon>
        <taxon>Ophiostomatales</taxon>
        <taxon>Ophiostomataceae</taxon>
        <taxon>Ophiostoma</taxon>
    </lineage>
</organism>
<protein>
    <submittedName>
        <fullName evidence="3">HET domain-containing protein</fullName>
    </submittedName>
</protein>